<comment type="caution">
    <text evidence="1">The sequence shown here is derived from an EMBL/GenBank/DDBJ whole genome shotgun (WGS) entry which is preliminary data.</text>
</comment>
<reference evidence="1 2" key="1">
    <citation type="submission" date="2019-01" db="EMBL/GenBank/DDBJ databases">
        <title>A draft genome assembly of the solar-powered sea slug Elysia chlorotica.</title>
        <authorList>
            <person name="Cai H."/>
            <person name="Li Q."/>
            <person name="Fang X."/>
            <person name="Li J."/>
            <person name="Curtis N.E."/>
            <person name="Altenburger A."/>
            <person name="Shibata T."/>
            <person name="Feng M."/>
            <person name="Maeda T."/>
            <person name="Schwartz J.A."/>
            <person name="Shigenobu S."/>
            <person name="Lundholm N."/>
            <person name="Nishiyama T."/>
            <person name="Yang H."/>
            <person name="Hasebe M."/>
            <person name="Li S."/>
            <person name="Pierce S.K."/>
            <person name="Wang J."/>
        </authorList>
    </citation>
    <scope>NUCLEOTIDE SEQUENCE [LARGE SCALE GENOMIC DNA]</scope>
    <source>
        <strain evidence="1">EC2010</strain>
        <tissue evidence="1">Whole organism of an adult</tissue>
    </source>
</reference>
<accession>A0A3S1B4D0</accession>
<dbReference type="EMBL" id="RQTK01001179">
    <property type="protein sequence ID" value="RUS71654.1"/>
    <property type="molecule type" value="Genomic_DNA"/>
</dbReference>
<proteinExistence type="predicted"/>
<keyword evidence="2" id="KW-1185">Reference proteome</keyword>
<evidence type="ECO:0000313" key="2">
    <source>
        <dbReference type="Proteomes" id="UP000271974"/>
    </source>
</evidence>
<evidence type="ECO:0000313" key="1">
    <source>
        <dbReference type="EMBL" id="RUS71654.1"/>
    </source>
</evidence>
<dbReference type="OrthoDB" id="3137333at2759"/>
<protein>
    <submittedName>
        <fullName evidence="1">Uncharacterized protein</fullName>
    </submittedName>
</protein>
<feature type="non-terminal residue" evidence="1">
    <location>
        <position position="172"/>
    </location>
</feature>
<gene>
    <name evidence="1" type="ORF">EGW08_020578</name>
</gene>
<sequence length="172" mass="18408">MYANHPFTTPFSVKDILSWSEQQGALDYPGGGLGYMQGPPYSYDMSPTHQHRGGAPTSGYDQLSALPSNPACLYGSATPTYTNLSYPTHHAHPHSSAAVMVGGGGTMLKPSDYDVGVMSGLGGIKPDYETQVTADSMSLPVKQEYESHVTEMGSHVGHMGDQVCMEDECEDK</sequence>
<dbReference type="AlphaFoldDB" id="A0A3S1B4D0"/>
<dbReference type="Proteomes" id="UP000271974">
    <property type="component" value="Unassembled WGS sequence"/>
</dbReference>
<name>A0A3S1B4D0_ELYCH</name>
<organism evidence="1 2">
    <name type="scientific">Elysia chlorotica</name>
    <name type="common">Eastern emerald elysia</name>
    <name type="synonym">Sea slug</name>
    <dbReference type="NCBI Taxonomy" id="188477"/>
    <lineage>
        <taxon>Eukaryota</taxon>
        <taxon>Metazoa</taxon>
        <taxon>Spiralia</taxon>
        <taxon>Lophotrochozoa</taxon>
        <taxon>Mollusca</taxon>
        <taxon>Gastropoda</taxon>
        <taxon>Heterobranchia</taxon>
        <taxon>Euthyneura</taxon>
        <taxon>Panpulmonata</taxon>
        <taxon>Sacoglossa</taxon>
        <taxon>Placobranchoidea</taxon>
        <taxon>Plakobranchidae</taxon>
        <taxon>Elysia</taxon>
    </lineage>
</organism>